<feature type="non-terminal residue" evidence="2">
    <location>
        <position position="1"/>
    </location>
</feature>
<comment type="caution">
    <text evidence="2">The sequence shown here is derived from an EMBL/GenBank/DDBJ whole genome shotgun (WGS) entry which is preliminary data.</text>
</comment>
<reference evidence="2 3" key="1">
    <citation type="submission" date="2023-08" db="EMBL/GenBank/DDBJ databases">
        <title>Black Yeasts Isolated from many extreme environments.</title>
        <authorList>
            <person name="Coleine C."/>
            <person name="Stajich J.E."/>
            <person name="Selbmann L."/>
        </authorList>
    </citation>
    <scope>NUCLEOTIDE SEQUENCE [LARGE SCALE GENOMIC DNA]</scope>
    <source>
        <strain evidence="2 3">CCFEE 536</strain>
    </source>
</reference>
<evidence type="ECO:0000313" key="2">
    <source>
        <dbReference type="EMBL" id="KAK5084034.1"/>
    </source>
</evidence>
<proteinExistence type="predicted"/>
<evidence type="ECO:0000256" key="1">
    <source>
        <dbReference type="SAM" id="MobiDB-lite"/>
    </source>
</evidence>
<feature type="non-terminal residue" evidence="2">
    <location>
        <position position="174"/>
    </location>
</feature>
<keyword evidence="3" id="KW-1185">Reference proteome</keyword>
<dbReference type="Proteomes" id="UP001357485">
    <property type="component" value="Unassembled WGS sequence"/>
</dbReference>
<protein>
    <submittedName>
        <fullName evidence="2">Uncharacterized protein</fullName>
    </submittedName>
</protein>
<accession>A0ABR0K2W0</accession>
<dbReference type="EMBL" id="JAVRRA010026540">
    <property type="protein sequence ID" value="KAK5084034.1"/>
    <property type="molecule type" value="Genomic_DNA"/>
</dbReference>
<feature type="region of interest" description="Disordered" evidence="1">
    <location>
        <begin position="1"/>
        <end position="22"/>
    </location>
</feature>
<organism evidence="2 3">
    <name type="scientific">Cryomyces antarcticus</name>
    <dbReference type="NCBI Taxonomy" id="329879"/>
    <lineage>
        <taxon>Eukaryota</taxon>
        <taxon>Fungi</taxon>
        <taxon>Dikarya</taxon>
        <taxon>Ascomycota</taxon>
        <taxon>Pezizomycotina</taxon>
        <taxon>Dothideomycetes</taxon>
        <taxon>Dothideomycetes incertae sedis</taxon>
        <taxon>Cryomyces</taxon>
    </lineage>
</organism>
<gene>
    <name evidence="2" type="ORF">LTR16_008254</name>
</gene>
<sequence length="174" mass="18905">NSAPSTASTDPAVISPPSPSASPTPQFPLGTYSMVTFLDTVSTNCTANPATWTCFPYTTYNLSPTQSQATFDWTITPFSALDQYQIASTNNPFAVSFSNQSLQLVDQGQSTERYTFKFSMDKQVIPTTSITSDNSGTTCFYNQTTFQASFYTKMAKSYPSSSPSANSGSYPLWP</sequence>
<evidence type="ECO:0000313" key="3">
    <source>
        <dbReference type="Proteomes" id="UP001357485"/>
    </source>
</evidence>
<name>A0ABR0K2W0_9PEZI</name>